<keyword evidence="2" id="KW-0436">Ligase</keyword>
<dbReference type="EC" id="6.3.5.13" evidence="2"/>
<dbReference type="PANTHER" id="PTHR23135:SF7">
    <property type="entry name" value="LIPID II ISOGLUTAMINYL SYNTHASE (GLUTAMINE-HYDROLYZING) SUBUNIT MURT"/>
    <property type="match status" value="1"/>
</dbReference>
<dbReference type="Proteomes" id="UP000294321">
    <property type="component" value="Chromosome"/>
</dbReference>
<dbReference type="GO" id="GO:0071555">
    <property type="term" value="P:cell wall organization"/>
    <property type="evidence" value="ECO:0007669"/>
    <property type="project" value="UniProtKB-KW"/>
</dbReference>
<comment type="subunit">
    <text evidence="2">Forms a heterodimer with GatD.</text>
</comment>
<keyword evidence="2" id="KW-0067">ATP-binding</keyword>
<dbReference type="InterPro" id="IPR013564">
    <property type="entry name" value="MurT_C"/>
</dbReference>
<keyword evidence="2" id="KW-0961">Cell wall biogenesis/degradation</keyword>
<feature type="binding site" evidence="2">
    <location>
        <position position="211"/>
    </location>
    <ligand>
        <name>Zn(2+)</name>
        <dbReference type="ChEBI" id="CHEBI:29105"/>
    </ligand>
</feature>
<dbReference type="SUPFAM" id="SSF53623">
    <property type="entry name" value="MurD-like peptide ligases, catalytic domain"/>
    <property type="match status" value="1"/>
</dbReference>
<feature type="domain" description="Mur ligase central" evidence="3">
    <location>
        <begin position="54"/>
        <end position="284"/>
    </location>
</feature>
<proteinExistence type="inferred from homology"/>
<feature type="active site" evidence="2">
    <location>
        <position position="358"/>
    </location>
</feature>
<dbReference type="UniPathway" id="UPA00219"/>
<dbReference type="Gene3D" id="3.40.1190.10">
    <property type="entry name" value="Mur-like, catalytic domain"/>
    <property type="match status" value="1"/>
</dbReference>
<dbReference type="GO" id="GO:0140282">
    <property type="term" value="F:carbon-nitrogen ligase activity on lipid II"/>
    <property type="evidence" value="ECO:0007669"/>
    <property type="project" value="UniProtKB-UniRule"/>
</dbReference>
<comment type="similarity">
    <text evidence="2">Belongs to the MurCDEF family. MurT subfamily.</text>
</comment>
<organism evidence="5 6">
    <name type="scientific">Acetilactobacillus jinshanensis</name>
    <dbReference type="NCBI Taxonomy" id="1720083"/>
    <lineage>
        <taxon>Bacteria</taxon>
        <taxon>Bacillati</taxon>
        <taxon>Bacillota</taxon>
        <taxon>Bacilli</taxon>
        <taxon>Lactobacillales</taxon>
        <taxon>Lactobacillaceae</taxon>
        <taxon>Acetilactobacillus</taxon>
    </lineage>
</organism>
<dbReference type="GO" id="GO:0008270">
    <property type="term" value="F:zinc ion binding"/>
    <property type="evidence" value="ECO:0007669"/>
    <property type="project" value="UniProtKB-UniRule"/>
</dbReference>
<dbReference type="InterPro" id="IPR036565">
    <property type="entry name" value="Mur-like_cat_sf"/>
</dbReference>
<evidence type="ECO:0000256" key="2">
    <source>
        <dbReference type="HAMAP-Rule" id="MF_02214"/>
    </source>
</evidence>
<evidence type="ECO:0000313" key="6">
    <source>
        <dbReference type="Proteomes" id="UP000294321"/>
    </source>
</evidence>
<name>A0A4P6ZJA0_9LACO</name>
<keyword evidence="2" id="KW-0133">Cell shape</keyword>
<gene>
    <name evidence="2" type="primary">murT</name>
    <name evidence="5" type="ORF">ELX58_00480</name>
</gene>
<dbReference type="HAMAP" id="MF_02214">
    <property type="entry name" value="Lipid_II_synth_MurT"/>
    <property type="match status" value="1"/>
</dbReference>
<reference evidence="6" key="1">
    <citation type="submission" date="2018-12" db="EMBL/GenBank/DDBJ databases">
        <title>A new species of lactobacillus.</title>
        <authorList>
            <person name="Jian Y."/>
            <person name="Xin L."/>
            <person name="Hong Z.J."/>
            <person name="Ming L.Z."/>
            <person name="Hong X.Z."/>
        </authorList>
    </citation>
    <scope>NUCLEOTIDE SEQUENCE [LARGE SCALE GENOMIC DNA]</scope>
    <source>
        <strain evidence="6">HSLZ-75</strain>
    </source>
</reference>
<keyword evidence="6" id="KW-1185">Reference proteome</keyword>
<dbReference type="Pfam" id="PF08353">
    <property type="entry name" value="MurT_C"/>
    <property type="match status" value="1"/>
</dbReference>
<evidence type="ECO:0000256" key="1">
    <source>
        <dbReference type="ARBA" id="ARBA00004752"/>
    </source>
</evidence>
<evidence type="ECO:0000259" key="3">
    <source>
        <dbReference type="Pfam" id="PF08245"/>
    </source>
</evidence>
<dbReference type="GO" id="GO:0005524">
    <property type="term" value="F:ATP binding"/>
    <property type="evidence" value="ECO:0007669"/>
    <property type="project" value="UniProtKB-UniRule"/>
</dbReference>
<dbReference type="GO" id="GO:0009252">
    <property type="term" value="P:peptidoglycan biosynthetic process"/>
    <property type="evidence" value="ECO:0007669"/>
    <property type="project" value="UniProtKB-UniRule"/>
</dbReference>
<keyword evidence="2" id="KW-0547">Nucleotide-binding</keyword>
<dbReference type="GO" id="GO:0016881">
    <property type="term" value="F:acid-amino acid ligase activity"/>
    <property type="evidence" value="ECO:0007669"/>
    <property type="project" value="InterPro"/>
</dbReference>
<keyword evidence="2" id="KW-0862">Zinc</keyword>
<dbReference type="InterPro" id="IPR013221">
    <property type="entry name" value="Mur_ligase_cen"/>
</dbReference>
<comment type="pathway">
    <text evidence="1 2">Cell wall biogenesis; peptidoglycan biosynthesis.</text>
</comment>
<feature type="binding site" evidence="2">
    <location>
        <position position="208"/>
    </location>
    <ligand>
        <name>Zn(2+)</name>
        <dbReference type="ChEBI" id="CHEBI:29105"/>
    </ligand>
</feature>
<dbReference type="InterPro" id="IPR043703">
    <property type="entry name" value="Lipid_II_synth_MurT"/>
</dbReference>
<comment type="function">
    <text evidence="2">The lipid II isoglutaminyl synthase complex catalyzes the formation of alpha-D-isoglutamine in the cell wall lipid II stem peptide. The MurT subunit catalyzes the ATP-dependent amidation of D-glutamate residue of lipid II, converting it to an isoglutamine residue.</text>
</comment>
<dbReference type="OrthoDB" id="9803907at2"/>
<evidence type="ECO:0000313" key="5">
    <source>
        <dbReference type="EMBL" id="QBP17688.1"/>
    </source>
</evidence>
<comment type="catalytic activity">
    <reaction evidence="2">
        <text>beta-D-GlcNAc-(1-&gt;4)-Mur2Ac(oyl-L-Ala-gamma-D-O-P-Glu-L-Lys-D-Ala-D-Ala)-di-trans,octa-cis-undecaprenyl diphosphate + NH4(+) = beta-D-GlcNAc-(1-&gt;4)-Mur2Ac(oyl-L-Ala-D-isoglutaminyl-L-Lys-D-Ala-D-Ala)-di-trans,octa-cis-undecaprenyl diphosphate + phosphate + H(+)</text>
        <dbReference type="Rhea" id="RHEA:57932"/>
        <dbReference type="ChEBI" id="CHEBI:15378"/>
        <dbReference type="ChEBI" id="CHEBI:28938"/>
        <dbReference type="ChEBI" id="CHEBI:43474"/>
        <dbReference type="ChEBI" id="CHEBI:62233"/>
        <dbReference type="ChEBI" id="CHEBI:143132"/>
    </reaction>
</comment>
<feature type="domain" description="Lipid II isoglutaminyl synthase (glutamine-hydrolyzing) subunit MurT C-terminal" evidence="4">
    <location>
        <begin position="323"/>
        <end position="432"/>
    </location>
</feature>
<protein>
    <recommendedName>
        <fullName evidence="2">Lipid II isoglutaminyl synthase (glutamine-hydrolyzing) subunit MurT</fullName>
        <ecNumber evidence="2">6.3.5.13</ecNumber>
    </recommendedName>
</protein>
<dbReference type="AlphaFoldDB" id="A0A4P6ZJA0"/>
<dbReference type="EMBL" id="CP034726">
    <property type="protein sequence ID" value="QBP17688.1"/>
    <property type="molecule type" value="Genomic_DNA"/>
</dbReference>
<evidence type="ECO:0000259" key="4">
    <source>
        <dbReference type="Pfam" id="PF08353"/>
    </source>
</evidence>
<dbReference type="PANTHER" id="PTHR23135">
    <property type="entry name" value="MUR LIGASE FAMILY MEMBER"/>
    <property type="match status" value="1"/>
</dbReference>
<dbReference type="GO" id="GO:0008360">
    <property type="term" value="P:regulation of cell shape"/>
    <property type="evidence" value="ECO:0007669"/>
    <property type="project" value="UniProtKB-KW"/>
</dbReference>
<sequence>MSLRSIIATAAGKSSYWFLHNIMHGGTAFPGEITTKIDPDILKSLGKNYRVVIVTGTNGKTLTTSLIVRALKQKYPHILTNPSGSNMKRGIVTTFLKGHHHRKGSRPLAILEVDEAYVIQVVKYIKPIAFVLTNIFRDQLDRYSEIYYTYDLILKAIKLAPKATIIANGDDSLFQSVNLPNPVVYYGFANHDEHLDFKAKPNTDDVICPRCHHILHYHYITYANLGDYFCPNCGYARPKLTTAVTKIDKLTPDTSEFEIDHHKLTIEAGGTYNIYNALTAYAVAKFFGVDDDKIIKAFRTNAQIFGRQEKIDINNRQIILIMIKNKVSVNVIFDMLAHEKNPFSFAFLLSSKNADGLDTSYMWDCNFEKVVKMHPKQFISGGDHYKDIAYRMKVAGAPDDKHIVAKNYKELIHDLANVPTKKVYVVACYTPMRTLRGILAEKGYVKKGLD</sequence>
<feature type="binding site" evidence="2">
    <location>
        <position position="233"/>
    </location>
    <ligand>
        <name>Zn(2+)</name>
        <dbReference type="ChEBI" id="CHEBI:29105"/>
    </ligand>
</feature>
<dbReference type="RefSeq" id="WP_133441233.1">
    <property type="nucleotide sequence ID" value="NZ_CP034726.1"/>
</dbReference>
<keyword evidence="2" id="KW-0573">Peptidoglycan synthesis</keyword>
<comment type="catalytic activity">
    <reaction evidence="2">
        <text>beta-D-GlcNAc-(1-&gt;4)-Mur2Ac(oyl-L-Ala-gamma-D-Glu-L-Lys-D-Ala-D-Ala)-di-trans,octa-cis-undecaprenyl diphosphate + L-glutamine + ATP + H2O = beta-D-GlcNAc-(1-&gt;4)-Mur2Ac(oyl-L-Ala-D-isoglutaminyl-L-Lys-D-Ala-D-Ala)-di-trans,octa-cis-undecaprenyl diphosphate + L-glutamate + ADP + phosphate + H(+)</text>
        <dbReference type="Rhea" id="RHEA:57928"/>
        <dbReference type="ChEBI" id="CHEBI:15377"/>
        <dbReference type="ChEBI" id="CHEBI:15378"/>
        <dbReference type="ChEBI" id="CHEBI:29985"/>
        <dbReference type="ChEBI" id="CHEBI:30616"/>
        <dbReference type="ChEBI" id="CHEBI:43474"/>
        <dbReference type="ChEBI" id="CHEBI:58359"/>
        <dbReference type="ChEBI" id="CHEBI:60033"/>
        <dbReference type="ChEBI" id="CHEBI:62233"/>
        <dbReference type="ChEBI" id="CHEBI:456216"/>
        <dbReference type="EC" id="6.3.5.13"/>
    </reaction>
</comment>
<keyword evidence="2" id="KW-0479">Metal-binding</keyword>
<comment type="catalytic activity">
    <reaction evidence="2">
        <text>beta-D-GlcNAc-(1-&gt;4)-Mur2Ac(oyl-L-Ala-gamma-D-Glu-L-Lys-D-Ala-D-Ala)-di-trans,octa-cis-undecaprenyl diphosphate + ATP = beta-D-GlcNAc-(1-&gt;4)-Mur2Ac(oyl-L-Ala-gamma-D-O-P-Glu-L-Lys-D-Ala-D-Ala)-di-trans,octa-cis-undecaprenyl diphosphate + ADP</text>
        <dbReference type="Rhea" id="RHEA:59488"/>
        <dbReference type="ChEBI" id="CHEBI:30616"/>
        <dbReference type="ChEBI" id="CHEBI:60033"/>
        <dbReference type="ChEBI" id="CHEBI:143132"/>
        <dbReference type="ChEBI" id="CHEBI:456216"/>
    </reaction>
</comment>
<dbReference type="Pfam" id="PF08245">
    <property type="entry name" value="Mur_ligase_M"/>
    <property type="match status" value="1"/>
</dbReference>
<dbReference type="KEGG" id="lji:ELX58_00480"/>
<feature type="binding site" evidence="2">
    <location>
        <position position="230"/>
    </location>
    <ligand>
        <name>Zn(2+)</name>
        <dbReference type="ChEBI" id="CHEBI:29105"/>
    </ligand>
</feature>
<accession>A0A4P6ZJA0</accession>